<evidence type="ECO:0000313" key="1">
    <source>
        <dbReference type="EMBL" id="MCD2514718.1"/>
    </source>
</evidence>
<dbReference type="EMBL" id="JAJNOC010000001">
    <property type="protein sequence ID" value="MCD2514718.1"/>
    <property type="molecule type" value="Genomic_DNA"/>
</dbReference>
<sequence>MANQNSKKKYRMQGAETAHLAQRLGVNDQAAIAELKKLAGRVNAINASKAAMSLDQRAGFIFEEVHAGTFNAAARKAGDFKSTALTGSTGGFAGDPRVDLRVVRDGKIVAEAQAKCCGSAARSAVSSAKPQYAGTQRIVPDDQVPAVRDMLSKSAKAKASSANPRMRQIGANRQEAATKVSGKLKAAGHESKAVTHAEAQVLASGDTSSITRVIVSDTLTSAASNAAKSGLAVSAAISAVSSLSKLASGDMSAKEATKAVVTDGVSGAARSAATAVAAEGVKEVAKRALSTGAAKAFVAGSGPLAVAGCAVELVTDACKGELTVGKAARSATRAAGGWAGAEGGALVGSMIFPGPGTVIGAVIGGIGGSLLGGWW</sequence>
<proteinExistence type="predicted"/>
<gene>
    <name evidence="1" type="ORF">LQ564_00140</name>
</gene>
<comment type="caution">
    <text evidence="1">The sequence shown here is derived from an EMBL/GenBank/DDBJ whole genome shotgun (WGS) entry which is preliminary data.</text>
</comment>
<keyword evidence="2" id="KW-1185">Reference proteome</keyword>
<name>A0ABS8PYY7_9BURK</name>
<accession>A0ABS8PYY7</accession>
<organism evidence="1 2">
    <name type="scientific">Massilia phyllostachyos</name>
    <dbReference type="NCBI Taxonomy" id="2898585"/>
    <lineage>
        <taxon>Bacteria</taxon>
        <taxon>Pseudomonadati</taxon>
        <taxon>Pseudomonadota</taxon>
        <taxon>Betaproteobacteria</taxon>
        <taxon>Burkholderiales</taxon>
        <taxon>Oxalobacteraceae</taxon>
        <taxon>Telluria group</taxon>
        <taxon>Massilia</taxon>
    </lineage>
</organism>
<protein>
    <submittedName>
        <fullName evidence="1">Uncharacterized protein</fullName>
    </submittedName>
</protein>
<dbReference type="Proteomes" id="UP001179361">
    <property type="component" value="Unassembled WGS sequence"/>
</dbReference>
<evidence type="ECO:0000313" key="2">
    <source>
        <dbReference type="Proteomes" id="UP001179361"/>
    </source>
</evidence>
<reference evidence="1" key="1">
    <citation type="submission" date="2021-11" db="EMBL/GenBank/DDBJ databases">
        <title>The complete genome of Massilia sp sp. G4R7.</title>
        <authorList>
            <person name="Liu L."/>
            <person name="Yue J."/>
            <person name="Yuan J."/>
            <person name="Yang F."/>
            <person name="Li L."/>
        </authorList>
    </citation>
    <scope>NUCLEOTIDE SEQUENCE</scope>
    <source>
        <strain evidence="1">G4R7</strain>
    </source>
</reference>
<dbReference type="RefSeq" id="WP_231056068.1">
    <property type="nucleotide sequence ID" value="NZ_JAJNOC010000001.1"/>
</dbReference>